<evidence type="ECO:0000313" key="3">
    <source>
        <dbReference type="Proteomes" id="UP000053144"/>
    </source>
</evidence>
<proteinExistence type="predicted"/>
<dbReference type="Pfam" id="PF12014">
    <property type="entry name" value="Cyclin_D1_bind"/>
    <property type="match status" value="1"/>
</dbReference>
<dbReference type="InterPro" id="IPR040275">
    <property type="entry name" value="At5g39450-like"/>
</dbReference>
<dbReference type="PANTHER" id="PTHR31370">
    <property type="entry name" value="F-BOX PROTEIN FAMILY-LIKE"/>
    <property type="match status" value="1"/>
</dbReference>
<dbReference type="Proteomes" id="UP000053144">
    <property type="component" value="Chromosome 1"/>
</dbReference>
<name>A0A0L9TJG8_PHAAN</name>
<dbReference type="PROSITE" id="PS50181">
    <property type="entry name" value="FBOX"/>
    <property type="match status" value="1"/>
</dbReference>
<reference evidence="3" key="1">
    <citation type="journal article" date="2015" name="Proc. Natl. Acad. Sci. U.S.A.">
        <title>Genome sequencing of adzuki bean (Vigna angularis) provides insight into high starch and low fat accumulation and domestication.</title>
        <authorList>
            <person name="Yang K."/>
            <person name="Tian Z."/>
            <person name="Chen C."/>
            <person name="Luo L."/>
            <person name="Zhao B."/>
            <person name="Wang Z."/>
            <person name="Yu L."/>
            <person name="Li Y."/>
            <person name="Sun Y."/>
            <person name="Li W."/>
            <person name="Chen Y."/>
            <person name="Li Y."/>
            <person name="Zhang Y."/>
            <person name="Ai D."/>
            <person name="Zhao J."/>
            <person name="Shang C."/>
            <person name="Ma Y."/>
            <person name="Wu B."/>
            <person name="Wang M."/>
            <person name="Gao L."/>
            <person name="Sun D."/>
            <person name="Zhang P."/>
            <person name="Guo F."/>
            <person name="Wang W."/>
            <person name="Li Y."/>
            <person name="Wang J."/>
            <person name="Varshney R.K."/>
            <person name="Wang J."/>
            <person name="Ling H.Q."/>
            <person name="Wan P."/>
        </authorList>
    </citation>
    <scope>NUCLEOTIDE SEQUENCE</scope>
    <source>
        <strain evidence="3">cv. Jingnong 6</strain>
    </source>
</reference>
<dbReference type="Gene3D" id="1.20.1280.50">
    <property type="match status" value="1"/>
</dbReference>
<dbReference type="InterPro" id="IPR036047">
    <property type="entry name" value="F-box-like_dom_sf"/>
</dbReference>
<dbReference type="OMA" id="YMETSYT"/>
<dbReference type="Pfam" id="PF00646">
    <property type="entry name" value="F-box"/>
    <property type="match status" value="1"/>
</dbReference>
<feature type="domain" description="F-box" evidence="1">
    <location>
        <begin position="5"/>
        <end position="51"/>
    </location>
</feature>
<gene>
    <name evidence="2" type="ORF">LR48_Vigan01g011600</name>
</gene>
<dbReference type="SUPFAM" id="SSF81383">
    <property type="entry name" value="F-box domain"/>
    <property type="match status" value="1"/>
</dbReference>
<protein>
    <recommendedName>
        <fullName evidence="1">F-box domain-containing protein</fullName>
    </recommendedName>
</protein>
<accession>A0A0L9TJG8</accession>
<evidence type="ECO:0000313" key="2">
    <source>
        <dbReference type="EMBL" id="KOM30562.1"/>
    </source>
</evidence>
<dbReference type="AlphaFoldDB" id="A0A0L9TJG8"/>
<dbReference type="InterPro" id="IPR001810">
    <property type="entry name" value="F-box_dom"/>
</dbReference>
<dbReference type="Gramene" id="KOM30562">
    <property type="protein sequence ID" value="KOM30562"/>
    <property type="gene ID" value="LR48_Vigan01g011600"/>
</dbReference>
<dbReference type="STRING" id="3914.A0A0L9TJG8"/>
<evidence type="ECO:0000259" key="1">
    <source>
        <dbReference type="PROSITE" id="PS50181"/>
    </source>
</evidence>
<dbReference type="PANTHER" id="PTHR31370:SF2">
    <property type="entry name" value="OS08G0105100 PROTEIN"/>
    <property type="match status" value="1"/>
</dbReference>
<dbReference type="EMBL" id="CM003371">
    <property type="protein sequence ID" value="KOM30562.1"/>
    <property type="molecule type" value="Genomic_DNA"/>
</dbReference>
<dbReference type="SMART" id="SM00256">
    <property type="entry name" value="FBOX"/>
    <property type="match status" value="1"/>
</dbReference>
<organism evidence="2 3">
    <name type="scientific">Phaseolus angularis</name>
    <name type="common">Azuki bean</name>
    <name type="synonym">Vigna angularis</name>
    <dbReference type="NCBI Taxonomy" id="3914"/>
    <lineage>
        <taxon>Eukaryota</taxon>
        <taxon>Viridiplantae</taxon>
        <taxon>Streptophyta</taxon>
        <taxon>Embryophyta</taxon>
        <taxon>Tracheophyta</taxon>
        <taxon>Spermatophyta</taxon>
        <taxon>Magnoliopsida</taxon>
        <taxon>eudicotyledons</taxon>
        <taxon>Gunneridae</taxon>
        <taxon>Pentapetalae</taxon>
        <taxon>rosids</taxon>
        <taxon>fabids</taxon>
        <taxon>Fabales</taxon>
        <taxon>Fabaceae</taxon>
        <taxon>Papilionoideae</taxon>
        <taxon>50 kb inversion clade</taxon>
        <taxon>NPAAA clade</taxon>
        <taxon>indigoferoid/millettioid clade</taxon>
        <taxon>Phaseoleae</taxon>
        <taxon>Vigna</taxon>
    </lineage>
</organism>
<sequence length="648" mass="71977">MSCDPSLLLCLPDDLFGMVSRFLLPRDVCNLSLCCKSLHAVASSEKVWLTQCDKVGVLPLVDLVQWREGVSSYKALCRFLLRVKPLLGIWVHQNPELGNLVYVMPGFLSVVGCRIIPQELGHLGIQDGPIQWSSVFEVIGDFNGSTIFFLHGREEETDYVHPGSVKYIDESCNVLLLEIEAREQDNGGSSSRNSSSAMLQTGSLHDSGAMISGKACRSSSEISRLQREGGNAEATVPFSKLCFSDRRKLLEVTCGLVRQEVPGMAAGPLFPAVRDDCDNFQKDLVLLKERRAILCQICSHGSGRIDNEESSQGAESPLQLEQDDIKKSCNWSKDLSDLLNKENGRIQCTKKKSLGGYFWGGFKQMLRKSSSVNESYAIFDKFTSRREMKHARLEDFLRSSNEIGLTLKASTVKFSSYRAWPNMPDSWFALFKMPLQVPSADQIYAGLWGGTFGWPPGKPSQDKPGKALFIVLLSYEESQEQKLLIATKILEGTHYVLHPNGSAMFIVDINDPSSDSFPFDSNRDTLSVEIKHAFTGEGISNGYGFRYPGSKPGSLFVFENGVLAFVWKDTRVVLTLQRLDLQQLLKKGERVPSLPPISNFSYLTKSYSNVFTGFPSSSTSSPSPRFDITITSLFAFTSQIMLLANDVL</sequence>